<proteinExistence type="predicted"/>
<protein>
    <submittedName>
        <fullName evidence="1">Uncharacterized protein</fullName>
    </submittedName>
</protein>
<organism evidence="1 2">
    <name type="scientific">Candidatus Regiella insecticola LSR1</name>
    <dbReference type="NCBI Taxonomy" id="663321"/>
    <lineage>
        <taxon>Bacteria</taxon>
        <taxon>Pseudomonadati</taxon>
        <taxon>Pseudomonadota</taxon>
        <taxon>Gammaproteobacteria</taxon>
        <taxon>Enterobacterales</taxon>
        <taxon>Enterobacteriaceae</taxon>
        <taxon>aphid secondary symbionts</taxon>
        <taxon>Candidatus Regiella</taxon>
    </lineage>
</organism>
<dbReference type="HOGENOM" id="CLU_1774005_0_0_6"/>
<name>E0WTY7_9ENTR</name>
<dbReference type="AlphaFoldDB" id="E0WTY7"/>
<reference evidence="1" key="1">
    <citation type="journal article" date="2009" name="Environ. Microbiol.">
        <title>Dynamics of genome evolution in facultative symbionts of aphids.</title>
        <authorList>
            <person name="Degnan P.H."/>
            <person name="Leonardo T.E."/>
            <person name="Cass B.N."/>
            <person name="Hurwitz B."/>
            <person name="Stern D."/>
            <person name="Gibbs R.A."/>
            <person name="Richards S."/>
            <person name="Moran N.A."/>
        </authorList>
    </citation>
    <scope>NUCLEOTIDE SEQUENCE [LARGE SCALE GENOMIC DNA]</scope>
    <source>
        <strain evidence="1">LSR1</strain>
    </source>
</reference>
<evidence type="ECO:0000313" key="1">
    <source>
        <dbReference type="EMBL" id="EFL91545.1"/>
    </source>
</evidence>
<sequence length="146" mass="16598">MCSLILRQNIKIKKNCAFFHQLSTAQRRFQIGSILQSFKFPLGGQEVRPMSVDYYVIRATPAANNAEVSKAKDVNTSLYQKRLIDKTNIRVSPVFKVNCLQNLVRCVANGQAKLNLPYLSLIPLLFLHTPEVTELKLSVYGNEKDR</sequence>
<evidence type="ECO:0000313" key="2">
    <source>
        <dbReference type="Proteomes" id="UP000005726"/>
    </source>
</evidence>
<gene>
    <name evidence="1" type="ORF">REG_1517</name>
</gene>
<keyword evidence="2" id="KW-1185">Reference proteome</keyword>
<dbReference type="Proteomes" id="UP000005726">
    <property type="component" value="Unassembled WGS sequence"/>
</dbReference>
<accession>E0WTY7</accession>
<dbReference type="EMBL" id="GL379610">
    <property type="protein sequence ID" value="EFL91545.1"/>
    <property type="molecule type" value="Genomic_DNA"/>
</dbReference>